<dbReference type="OrthoDB" id="10255234at2759"/>
<evidence type="ECO:0000313" key="5">
    <source>
        <dbReference type="Proteomes" id="UP000678393"/>
    </source>
</evidence>
<dbReference type="Pfam" id="PF19037">
    <property type="entry name" value="Fuz_longin_2"/>
    <property type="match status" value="1"/>
</dbReference>
<accession>A0A8S3YU56</accession>
<feature type="non-terminal residue" evidence="4">
    <location>
        <position position="868"/>
    </location>
</feature>
<feature type="domain" description="FUZ/MON1/HPS1 third Longin" evidence="3">
    <location>
        <begin position="765"/>
        <end position="839"/>
    </location>
</feature>
<evidence type="ECO:0008006" key="6">
    <source>
        <dbReference type="Google" id="ProtNLM"/>
    </source>
</evidence>
<feature type="domain" description="FUZ/MON1/HPS1 second Longin" evidence="2">
    <location>
        <begin position="198"/>
        <end position="240"/>
    </location>
</feature>
<dbReference type="EMBL" id="CAJHNH020000913">
    <property type="protein sequence ID" value="CAG5120514.1"/>
    <property type="molecule type" value="Genomic_DNA"/>
</dbReference>
<feature type="compositionally biased region" description="Polar residues" evidence="1">
    <location>
        <begin position="439"/>
        <end position="453"/>
    </location>
</feature>
<proteinExistence type="predicted"/>
<evidence type="ECO:0000256" key="1">
    <source>
        <dbReference type="SAM" id="MobiDB-lite"/>
    </source>
</evidence>
<reference evidence="4" key="1">
    <citation type="submission" date="2021-04" db="EMBL/GenBank/DDBJ databases">
        <authorList>
            <consortium name="Molecular Ecology Group"/>
        </authorList>
    </citation>
    <scope>NUCLEOTIDE SEQUENCE</scope>
</reference>
<organism evidence="4 5">
    <name type="scientific">Candidula unifasciata</name>
    <dbReference type="NCBI Taxonomy" id="100452"/>
    <lineage>
        <taxon>Eukaryota</taxon>
        <taxon>Metazoa</taxon>
        <taxon>Spiralia</taxon>
        <taxon>Lophotrochozoa</taxon>
        <taxon>Mollusca</taxon>
        <taxon>Gastropoda</taxon>
        <taxon>Heterobranchia</taxon>
        <taxon>Euthyneura</taxon>
        <taxon>Panpulmonata</taxon>
        <taxon>Eupulmonata</taxon>
        <taxon>Stylommatophora</taxon>
        <taxon>Helicina</taxon>
        <taxon>Helicoidea</taxon>
        <taxon>Geomitridae</taxon>
        <taxon>Candidula</taxon>
    </lineage>
</organism>
<dbReference type="InterPro" id="IPR043971">
    <property type="entry name" value="FUZ/MON1/HPS1_longin_2"/>
</dbReference>
<sequence>MKSLIVFTQRNDTFYIDYDVEFADYIIKRAKSGGLVEEDSDITQLDANLVMQLFSPLVLSQLLLIDQTKEPCSTVQCLSGFIFAFRHTDDLLYIAVNGDGTESEKFLHRKIQVFMTVLRFMFGPAGEEMTISNSSNKKEKWTFLRQFMQSWSELVHSEQAFLVEAIERVHVNQMVNEKCMDVLLKSVKQFQFTREQPVHHALLLVNSKLLALYSNRSAHELQPKDILMAMILSKTLYPQEDKLEDLFSKFYITDKSQLEAASAADDISDAGDDEYHSAPNTPRSHRSKSPTTSHKSETVEGLTLSDEDSQVEKSGDHLTLLDMFMKKCPDVVLQSATVEKVTEKEQLSQVINKNSHAVSVEAIVHQAPDLSGRQVLHEASDGHSSDEGPVSTSQENVKAFDFNDSMIKGKPEITDDERKQRNVSSSVSVKKDSEDQVSTLATGDNENLGSDLSGSLPPAVELESSLKHQDNTDVPVTPSAAVSDAQLSSADQQCNVALKSTGISLLHHIQRQIIAASHTETYPCCTTNRGMSFNLPVKAKATAESSSVTPETSSSASAVSSTDGIYLPQMVFLETPTCLYSPYSLHAIQIAPGLTFLLLSQAPRYLLADSLYQVIQTMQDVLHGRRSKLPRSRSIYVYETIHTQLGKIYNVLKKVKGRVKNLIYDVLVRWEKDDLKQKMLDFLERDTSFRIPPELESPLVEFYKKLRELFSHLFLLSVPYSPQLLELLTLIRDRLRSELLDYREYLNVKAQRNITMTSYIDEFPGLIHFVFIDRHFHQMTAPSMNISLREGEHMDATSYLKEKIWTMYQLMMSKLTEGYTTVMMRDGDFYFSYFLWFEDQTGNPLPVQESYKPSRKQPYPGILCGSFY</sequence>
<gene>
    <name evidence="4" type="ORF">CUNI_LOCUS6072</name>
</gene>
<feature type="compositionally biased region" description="Basic and acidic residues" evidence="1">
    <location>
        <begin position="407"/>
        <end position="420"/>
    </location>
</feature>
<protein>
    <recommendedName>
        <fullName evidence="6">Hermansky-Pudlak syndrome 1</fullName>
    </recommendedName>
</protein>
<evidence type="ECO:0000259" key="3">
    <source>
        <dbReference type="Pfam" id="PF19038"/>
    </source>
</evidence>
<dbReference type="Pfam" id="PF19038">
    <property type="entry name" value="Fuz_longin_3"/>
    <property type="match status" value="1"/>
</dbReference>
<evidence type="ECO:0000259" key="2">
    <source>
        <dbReference type="Pfam" id="PF19037"/>
    </source>
</evidence>
<dbReference type="AlphaFoldDB" id="A0A8S3YU56"/>
<dbReference type="GO" id="GO:0005085">
    <property type="term" value="F:guanyl-nucleotide exchange factor activity"/>
    <property type="evidence" value="ECO:0007669"/>
    <property type="project" value="TreeGrafter"/>
</dbReference>
<comment type="caution">
    <text evidence="4">The sequence shown here is derived from an EMBL/GenBank/DDBJ whole genome shotgun (WGS) entry which is preliminary data.</text>
</comment>
<feature type="region of interest" description="Disordered" evidence="1">
    <location>
        <begin position="263"/>
        <end position="312"/>
    </location>
</feature>
<dbReference type="InterPro" id="IPR043970">
    <property type="entry name" value="FUZ/MON1/HPS1_longin_3"/>
</dbReference>
<name>A0A8S3YU56_9EUPU</name>
<dbReference type="PANTHER" id="PTHR12761:SF1">
    <property type="entry name" value="BLOC-3 COMPLEX MEMBER HPS1"/>
    <property type="match status" value="1"/>
</dbReference>
<dbReference type="PANTHER" id="PTHR12761">
    <property type="entry name" value="HERMANSKY-PUDLAK SYNDROME PROTEIN 1"/>
    <property type="match status" value="1"/>
</dbReference>
<dbReference type="GO" id="GO:0016192">
    <property type="term" value="P:vesicle-mediated transport"/>
    <property type="evidence" value="ECO:0007669"/>
    <property type="project" value="InterPro"/>
</dbReference>
<evidence type="ECO:0000313" key="4">
    <source>
        <dbReference type="EMBL" id="CAG5120514.1"/>
    </source>
</evidence>
<dbReference type="InterPro" id="IPR026053">
    <property type="entry name" value="HPS1"/>
</dbReference>
<keyword evidence="5" id="KW-1185">Reference proteome</keyword>
<feature type="region of interest" description="Disordered" evidence="1">
    <location>
        <begin position="369"/>
        <end position="457"/>
    </location>
</feature>
<dbReference type="Proteomes" id="UP000678393">
    <property type="component" value="Unassembled WGS sequence"/>
</dbReference>
<feature type="compositionally biased region" description="Basic and acidic residues" evidence="1">
    <location>
        <begin position="375"/>
        <end position="386"/>
    </location>
</feature>
<dbReference type="GO" id="GO:0031085">
    <property type="term" value="C:BLOC-3 complex"/>
    <property type="evidence" value="ECO:0007669"/>
    <property type="project" value="TreeGrafter"/>
</dbReference>